<protein>
    <submittedName>
        <fullName evidence="1">Uncharacterized protein</fullName>
    </submittedName>
</protein>
<evidence type="ECO:0000313" key="2">
    <source>
        <dbReference type="Proteomes" id="UP000607653"/>
    </source>
</evidence>
<gene>
    <name evidence="1" type="ORF">HUJ06_029081</name>
</gene>
<dbReference type="EMBL" id="DUZY01000002">
    <property type="protein sequence ID" value="DAD27613.1"/>
    <property type="molecule type" value="Genomic_DNA"/>
</dbReference>
<proteinExistence type="predicted"/>
<evidence type="ECO:0000313" key="1">
    <source>
        <dbReference type="EMBL" id="DAD27613.1"/>
    </source>
</evidence>
<comment type="caution">
    <text evidence="1">The sequence shown here is derived from an EMBL/GenBank/DDBJ whole genome shotgun (WGS) entry which is preliminary data.</text>
</comment>
<organism evidence="1 2">
    <name type="scientific">Nelumbo nucifera</name>
    <name type="common">Sacred lotus</name>
    <dbReference type="NCBI Taxonomy" id="4432"/>
    <lineage>
        <taxon>Eukaryota</taxon>
        <taxon>Viridiplantae</taxon>
        <taxon>Streptophyta</taxon>
        <taxon>Embryophyta</taxon>
        <taxon>Tracheophyta</taxon>
        <taxon>Spermatophyta</taxon>
        <taxon>Magnoliopsida</taxon>
        <taxon>Proteales</taxon>
        <taxon>Nelumbonaceae</taxon>
        <taxon>Nelumbo</taxon>
    </lineage>
</organism>
<accession>A0A822Y6G4</accession>
<reference evidence="1 2" key="1">
    <citation type="journal article" date="2020" name="Mol. Biol. Evol.">
        <title>Distinct Expression and Methylation Patterns for Genes with Different Fates following a Single Whole-Genome Duplication in Flowering Plants.</title>
        <authorList>
            <person name="Shi T."/>
            <person name="Rahmani R.S."/>
            <person name="Gugger P.F."/>
            <person name="Wang M."/>
            <person name="Li H."/>
            <person name="Zhang Y."/>
            <person name="Li Z."/>
            <person name="Wang Q."/>
            <person name="Van de Peer Y."/>
            <person name="Marchal K."/>
            <person name="Chen J."/>
        </authorList>
    </citation>
    <scope>NUCLEOTIDE SEQUENCE [LARGE SCALE GENOMIC DNA]</scope>
    <source>
        <tissue evidence="1">Leaf</tissue>
    </source>
</reference>
<sequence>MDDGLLEIFGLKQGWHASFVMVELISAKHIAQKFTAFRLLQLDWKLQAVSGEMHICRWMENHGNSQ</sequence>
<name>A0A822Y6G4_NELNU</name>
<dbReference type="AlphaFoldDB" id="A0A822Y6G4"/>
<dbReference type="Proteomes" id="UP000607653">
    <property type="component" value="Unassembled WGS sequence"/>
</dbReference>
<keyword evidence="2" id="KW-1185">Reference proteome</keyword>